<dbReference type="Proteomes" id="UP000015101">
    <property type="component" value="Unassembled WGS sequence"/>
</dbReference>
<dbReference type="EnsemblMetazoa" id="HelroT161492">
    <property type="protein sequence ID" value="HelroP161492"/>
    <property type="gene ID" value="HelroG161492"/>
</dbReference>
<dbReference type="EMBL" id="AMQM01000830">
    <property type="status" value="NOT_ANNOTATED_CDS"/>
    <property type="molecule type" value="Genomic_DNA"/>
</dbReference>
<feature type="region of interest" description="Disordered" evidence="1">
    <location>
        <begin position="99"/>
        <end position="202"/>
    </location>
</feature>
<name>T1ERJ6_HELRO</name>
<sequence length="244" mass="28280">MACQMSQPPINIETSAECLVGTSTPYIELAENSNSNRNDNNNAQGFHFMRNAFSEKLFTAGLLNCVDCVFNCGIVETSLRLAANLASTFFDGNNAKRKHETWHGKHQAGNIDDEDEENDEDEDVDGEDARDIESGNLVKDDADYKMKDKEKERKRMRERKKMRKKLIRMMKKMTKKRKKKRKKKMMTRQSHHSHLPSCKQVHQSDKYAFHKNNISLKNDHRAYTANQHINRTFSSSNPKHTMVK</sequence>
<dbReference type="GeneID" id="20199196"/>
<dbReference type="AlphaFoldDB" id="T1ERJ6"/>
<dbReference type="InParanoid" id="T1ERJ6"/>
<dbReference type="HOGENOM" id="CLU_1139077_0_0_1"/>
<evidence type="ECO:0000256" key="1">
    <source>
        <dbReference type="SAM" id="MobiDB-lite"/>
    </source>
</evidence>
<reference evidence="4" key="1">
    <citation type="submission" date="2012-12" db="EMBL/GenBank/DDBJ databases">
        <authorList>
            <person name="Hellsten U."/>
            <person name="Grimwood J."/>
            <person name="Chapman J.A."/>
            <person name="Shapiro H."/>
            <person name="Aerts A."/>
            <person name="Otillar R.P."/>
            <person name="Terry A.Y."/>
            <person name="Boore J.L."/>
            <person name="Simakov O."/>
            <person name="Marletaz F."/>
            <person name="Cho S.-J."/>
            <person name="Edsinger-Gonzales E."/>
            <person name="Havlak P."/>
            <person name="Kuo D.-H."/>
            <person name="Larsson T."/>
            <person name="Lv J."/>
            <person name="Arendt D."/>
            <person name="Savage R."/>
            <person name="Osoegawa K."/>
            <person name="de Jong P."/>
            <person name="Lindberg D.R."/>
            <person name="Seaver E.C."/>
            <person name="Weisblat D.A."/>
            <person name="Putnam N.H."/>
            <person name="Grigoriev I.V."/>
            <person name="Rokhsar D.S."/>
        </authorList>
    </citation>
    <scope>NUCLEOTIDE SEQUENCE</scope>
</reference>
<dbReference type="CTD" id="20199196"/>
<dbReference type="KEGG" id="hro:HELRODRAFT_161492"/>
<feature type="compositionally biased region" description="Acidic residues" evidence="1">
    <location>
        <begin position="111"/>
        <end position="126"/>
    </location>
</feature>
<protein>
    <submittedName>
        <fullName evidence="2 3">Uncharacterized protein</fullName>
    </submittedName>
</protein>
<reference evidence="3" key="3">
    <citation type="submission" date="2015-06" db="UniProtKB">
        <authorList>
            <consortium name="EnsemblMetazoa"/>
        </authorList>
    </citation>
    <scope>IDENTIFICATION</scope>
</reference>
<dbReference type="RefSeq" id="XP_009019655.1">
    <property type="nucleotide sequence ID" value="XM_009021407.1"/>
</dbReference>
<dbReference type="EMBL" id="KB096742">
    <property type="protein sequence ID" value="ESO02247.1"/>
    <property type="molecule type" value="Genomic_DNA"/>
</dbReference>
<evidence type="ECO:0000313" key="3">
    <source>
        <dbReference type="EnsemblMetazoa" id="HelroP161492"/>
    </source>
</evidence>
<gene>
    <name evidence="3" type="primary">20199196</name>
    <name evidence="2" type="ORF">HELRODRAFT_161492</name>
</gene>
<proteinExistence type="predicted"/>
<organism evidence="3 4">
    <name type="scientific">Helobdella robusta</name>
    <name type="common">Californian leech</name>
    <dbReference type="NCBI Taxonomy" id="6412"/>
    <lineage>
        <taxon>Eukaryota</taxon>
        <taxon>Metazoa</taxon>
        <taxon>Spiralia</taxon>
        <taxon>Lophotrochozoa</taxon>
        <taxon>Annelida</taxon>
        <taxon>Clitellata</taxon>
        <taxon>Hirudinea</taxon>
        <taxon>Rhynchobdellida</taxon>
        <taxon>Glossiphoniidae</taxon>
        <taxon>Helobdella</taxon>
    </lineage>
</organism>
<feature type="compositionally biased region" description="Basic residues" evidence="1">
    <location>
        <begin position="156"/>
        <end position="194"/>
    </location>
</feature>
<feature type="compositionally biased region" description="Basic and acidic residues" evidence="1">
    <location>
        <begin position="127"/>
        <end position="155"/>
    </location>
</feature>
<keyword evidence="4" id="KW-1185">Reference proteome</keyword>
<reference evidence="2 4" key="2">
    <citation type="journal article" date="2013" name="Nature">
        <title>Insights into bilaterian evolution from three spiralian genomes.</title>
        <authorList>
            <person name="Simakov O."/>
            <person name="Marletaz F."/>
            <person name="Cho S.J."/>
            <person name="Edsinger-Gonzales E."/>
            <person name="Havlak P."/>
            <person name="Hellsten U."/>
            <person name="Kuo D.H."/>
            <person name="Larsson T."/>
            <person name="Lv J."/>
            <person name="Arendt D."/>
            <person name="Savage R."/>
            <person name="Osoegawa K."/>
            <person name="de Jong P."/>
            <person name="Grimwood J."/>
            <person name="Chapman J.A."/>
            <person name="Shapiro H."/>
            <person name="Aerts A."/>
            <person name="Otillar R.P."/>
            <person name="Terry A.Y."/>
            <person name="Boore J.L."/>
            <person name="Grigoriev I.V."/>
            <person name="Lindberg D.R."/>
            <person name="Seaver E.C."/>
            <person name="Weisblat D.A."/>
            <person name="Putnam N.H."/>
            <person name="Rokhsar D.S."/>
        </authorList>
    </citation>
    <scope>NUCLEOTIDE SEQUENCE</scope>
</reference>
<evidence type="ECO:0000313" key="4">
    <source>
        <dbReference type="Proteomes" id="UP000015101"/>
    </source>
</evidence>
<accession>T1ERJ6</accession>
<evidence type="ECO:0000313" key="2">
    <source>
        <dbReference type="EMBL" id="ESO02247.1"/>
    </source>
</evidence>